<evidence type="ECO:0000256" key="5">
    <source>
        <dbReference type="ARBA" id="ARBA00023242"/>
    </source>
</evidence>
<dbReference type="PROSITE" id="PS50294">
    <property type="entry name" value="WD_REPEATS_REGION"/>
    <property type="match status" value="1"/>
</dbReference>
<dbReference type="PANTHER" id="PTHR19924:SF26">
    <property type="entry name" value="U3 SMALL NUCLEOLAR RNA-ASSOCIATED PROTEIN 15 HOMOLOG"/>
    <property type="match status" value="1"/>
</dbReference>
<sequence>MITPKRNQKMDHRSWQLPVKRVATREKIDRSVVWNNTHVCYEHSLFGQVNSIHYNHSGSQLGCVSTNHVLLMRVPQSEGAVWNEQTNRRSHSIRFRSDDKLTIQAVELRVVLRSPDTAFERQVQGHTRDVRDALFLDRQTFASGSDDNTVRLWDMTNQAELAIGRQHTDYVRSLALHSEGCFYSGSYDHTVMLWDARAGLEAPMATLRPAVDAPIEQILFVPERSWMVSSSADVITVYDTRSSHVLAQGSLHTKAVTALTYSTQHQALVTGGLDHRVVFSTVEGNTLTGVASKKMPFAVTALAMHPDSTEYAVGMGNGLVQVSKVEPVFAAVKSASKDDEEEAPIALPGDEVKQSAAERYEDMLKRKIGTIRQLFVVYQYHKALKSALYSRIPDVIISTLEELQRRGALHVALSGHTDRTIVQLLRFITERLENPQLTNLLLATLDFVFDIYAEVAGKSAFFHRELLLAHRRLGETLRALRSMENTIGIMEMIVNGGELE</sequence>
<organism evidence="8 9">
    <name type="scientific">Bodo saltans</name>
    <name type="common">Flagellated protozoan</name>
    <dbReference type="NCBI Taxonomy" id="75058"/>
    <lineage>
        <taxon>Eukaryota</taxon>
        <taxon>Discoba</taxon>
        <taxon>Euglenozoa</taxon>
        <taxon>Kinetoplastea</taxon>
        <taxon>Metakinetoplastina</taxon>
        <taxon>Eubodonida</taxon>
        <taxon>Bodonidae</taxon>
        <taxon>Bodo</taxon>
    </lineage>
</organism>
<gene>
    <name evidence="8" type="ORF">BSAL_81640</name>
</gene>
<dbReference type="OMA" id="ATYQVVH"/>
<keyword evidence="4" id="KW-0677">Repeat</keyword>
<dbReference type="InterPro" id="IPR001680">
    <property type="entry name" value="WD40_rpt"/>
</dbReference>
<evidence type="ECO:0000256" key="2">
    <source>
        <dbReference type="ARBA" id="ARBA00022552"/>
    </source>
</evidence>
<dbReference type="InterPro" id="IPR015943">
    <property type="entry name" value="WD40/YVTN_repeat-like_dom_sf"/>
</dbReference>
<dbReference type="GO" id="GO:0006364">
    <property type="term" value="P:rRNA processing"/>
    <property type="evidence" value="ECO:0007669"/>
    <property type="project" value="UniProtKB-KW"/>
</dbReference>
<keyword evidence="2" id="KW-0698">rRNA processing</keyword>
<keyword evidence="3 6" id="KW-0853">WD repeat</keyword>
<dbReference type="SMART" id="SM00320">
    <property type="entry name" value="WD40"/>
    <property type="match status" value="5"/>
</dbReference>
<dbReference type="PROSITE" id="PS50082">
    <property type="entry name" value="WD_REPEATS_2"/>
    <property type="match status" value="2"/>
</dbReference>
<reference evidence="9" key="1">
    <citation type="submission" date="2015-09" db="EMBL/GenBank/DDBJ databases">
        <authorList>
            <consortium name="Pathogen Informatics"/>
        </authorList>
    </citation>
    <scope>NUCLEOTIDE SEQUENCE [LARGE SCALE GENOMIC DNA]</scope>
    <source>
        <strain evidence="9">Lake Konstanz</strain>
    </source>
</reference>
<dbReference type="SUPFAM" id="SSF50978">
    <property type="entry name" value="WD40 repeat-like"/>
    <property type="match status" value="1"/>
</dbReference>
<dbReference type="InterPro" id="IPR036322">
    <property type="entry name" value="WD40_repeat_dom_sf"/>
</dbReference>
<evidence type="ECO:0000256" key="3">
    <source>
        <dbReference type="ARBA" id="ARBA00022574"/>
    </source>
</evidence>
<dbReference type="VEuPathDB" id="TriTrypDB:BSAL_81640"/>
<feature type="repeat" description="WD" evidence="6">
    <location>
        <begin position="164"/>
        <end position="204"/>
    </location>
</feature>
<feature type="domain" description="U3 small nucleolar RNA-associated protein 15 C-terminal" evidence="7">
    <location>
        <begin position="362"/>
        <end position="493"/>
    </location>
</feature>
<name>A0A0S4J5C8_BODSA</name>
<dbReference type="AlphaFoldDB" id="A0A0S4J5C8"/>
<proteinExistence type="predicted"/>
<dbReference type="PANTHER" id="PTHR19924">
    <property type="entry name" value="UTP15 U3 SMALL NUCLEOLAR RNA-ASSOCIATED PROTEIN 15 FAMILY MEMBER"/>
    <property type="match status" value="1"/>
</dbReference>
<dbReference type="EMBL" id="CYKH01000886">
    <property type="protein sequence ID" value="CUG58249.1"/>
    <property type="molecule type" value="Genomic_DNA"/>
</dbReference>
<protein>
    <submittedName>
        <fullName evidence="8">WD40 repeat-containing protein, putative</fullName>
    </submittedName>
</protein>
<dbReference type="OrthoDB" id="431715at2759"/>
<feature type="repeat" description="WD" evidence="6">
    <location>
        <begin position="123"/>
        <end position="163"/>
    </location>
</feature>
<dbReference type="GO" id="GO:0005730">
    <property type="term" value="C:nucleolus"/>
    <property type="evidence" value="ECO:0007669"/>
    <property type="project" value="UniProtKB-SubCell"/>
</dbReference>
<evidence type="ECO:0000256" key="1">
    <source>
        <dbReference type="ARBA" id="ARBA00004604"/>
    </source>
</evidence>
<comment type="subcellular location">
    <subcellularLocation>
        <location evidence="1">Nucleus</location>
        <location evidence="1">Nucleolus</location>
    </subcellularLocation>
</comment>
<evidence type="ECO:0000313" key="8">
    <source>
        <dbReference type="EMBL" id="CUG58249.1"/>
    </source>
</evidence>
<dbReference type="Proteomes" id="UP000051952">
    <property type="component" value="Unassembled WGS sequence"/>
</dbReference>
<keyword evidence="5" id="KW-0539">Nucleus</keyword>
<evidence type="ECO:0000313" key="9">
    <source>
        <dbReference type="Proteomes" id="UP000051952"/>
    </source>
</evidence>
<dbReference type="InterPro" id="IPR018983">
    <property type="entry name" value="U3_snoRNA-assocProt_15_C"/>
</dbReference>
<dbReference type="GO" id="GO:0045943">
    <property type="term" value="P:positive regulation of transcription by RNA polymerase I"/>
    <property type="evidence" value="ECO:0007669"/>
    <property type="project" value="TreeGrafter"/>
</dbReference>
<dbReference type="Gene3D" id="2.130.10.10">
    <property type="entry name" value="YVTN repeat-like/Quinoprotein amine dehydrogenase"/>
    <property type="match status" value="2"/>
</dbReference>
<evidence type="ECO:0000256" key="4">
    <source>
        <dbReference type="ARBA" id="ARBA00022737"/>
    </source>
</evidence>
<dbReference type="Pfam" id="PF09384">
    <property type="entry name" value="UTP15_C"/>
    <property type="match status" value="1"/>
</dbReference>
<evidence type="ECO:0000259" key="7">
    <source>
        <dbReference type="Pfam" id="PF09384"/>
    </source>
</evidence>
<dbReference type="Pfam" id="PF00400">
    <property type="entry name" value="WD40"/>
    <property type="match status" value="3"/>
</dbReference>
<accession>A0A0S4J5C8</accession>
<keyword evidence="9" id="KW-1185">Reference proteome</keyword>
<evidence type="ECO:0000256" key="6">
    <source>
        <dbReference type="PROSITE-ProRule" id="PRU00221"/>
    </source>
</evidence>